<feature type="transmembrane region" description="Helical" evidence="1">
    <location>
        <begin position="41"/>
        <end position="58"/>
    </location>
</feature>
<dbReference type="AlphaFoldDB" id="A0A974BU00"/>
<feature type="transmembrane region" description="Helical" evidence="1">
    <location>
        <begin position="12"/>
        <end position="29"/>
    </location>
</feature>
<organism evidence="2 3">
    <name type="scientific">Xenopus laevis</name>
    <name type="common">African clawed frog</name>
    <dbReference type="NCBI Taxonomy" id="8355"/>
    <lineage>
        <taxon>Eukaryota</taxon>
        <taxon>Metazoa</taxon>
        <taxon>Chordata</taxon>
        <taxon>Craniata</taxon>
        <taxon>Vertebrata</taxon>
        <taxon>Euteleostomi</taxon>
        <taxon>Amphibia</taxon>
        <taxon>Batrachia</taxon>
        <taxon>Anura</taxon>
        <taxon>Pipoidea</taxon>
        <taxon>Pipidae</taxon>
        <taxon>Xenopodinae</taxon>
        <taxon>Xenopus</taxon>
        <taxon>Xenopus</taxon>
    </lineage>
</organism>
<reference evidence="3" key="1">
    <citation type="journal article" date="2016" name="Nature">
        <title>Genome evolution in the allotetraploid frog Xenopus laevis.</title>
        <authorList>
            <person name="Session A.M."/>
            <person name="Uno Y."/>
            <person name="Kwon T."/>
            <person name="Chapman J.A."/>
            <person name="Toyoda A."/>
            <person name="Takahashi S."/>
            <person name="Fukui A."/>
            <person name="Hikosaka A."/>
            <person name="Suzuki A."/>
            <person name="Kondo M."/>
            <person name="van Heeringen S.J."/>
            <person name="Quigley I."/>
            <person name="Heinz S."/>
            <person name="Ogino H."/>
            <person name="Ochi H."/>
            <person name="Hellsten U."/>
            <person name="Lyons J.B."/>
            <person name="Simakov O."/>
            <person name="Putnam N."/>
            <person name="Stites J."/>
            <person name="Kuroki Y."/>
            <person name="Tanaka T."/>
            <person name="Michiue T."/>
            <person name="Watanabe M."/>
            <person name="Bogdanovic O."/>
            <person name="Lister R."/>
            <person name="Georgiou G."/>
            <person name="Paranjpe S.S."/>
            <person name="van Kruijsbergen I."/>
            <person name="Shu S."/>
            <person name="Carlson J."/>
            <person name="Kinoshita T."/>
            <person name="Ohta Y."/>
            <person name="Mawaribuchi S."/>
            <person name="Jenkins J."/>
            <person name="Grimwood J."/>
            <person name="Schmutz J."/>
            <person name="Mitros T."/>
            <person name="Mozaffari S.V."/>
            <person name="Suzuki Y."/>
            <person name="Haramoto Y."/>
            <person name="Yamamoto T.S."/>
            <person name="Takagi C."/>
            <person name="Heald R."/>
            <person name="Miller K."/>
            <person name="Haudenschild C."/>
            <person name="Kitzman J."/>
            <person name="Nakayama T."/>
            <person name="Izutsu Y."/>
            <person name="Robert J."/>
            <person name="Fortriede J."/>
            <person name="Burns K."/>
            <person name="Lotay V."/>
            <person name="Karimi K."/>
            <person name="Yasuoka Y."/>
            <person name="Dichmann D.S."/>
            <person name="Flajnik M.F."/>
            <person name="Houston D.W."/>
            <person name="Shendure J."/>
            <person name="DuPasquier L."/>
            <person name="Vize P.D."/>
            <person name="Zorn A.M."/>
            <person name="Ito M."/>
            <person name="Marcotte E.M."/>
            <person name="Wallingford J.B."/>
            <person name="Ito Y."/>
            <person name="Asashima M."/>
            <person name="Ueno N."/>
            <person name="Matsuda Y."/>
            <person name="Veenstra G.J."/>
            <person name="Fujiyama A."/>
            <person name="Harland R.M."/>
            <person name="Taira M."/>
            <person name="Rokhsar D.S."/>
        </authorList>
    </citation>
    <scope>NUCLEOTIDE SEQUENCE [LARGE SCALE GENOMIC DNA]</scope>
    <source>
        <strain evidence="3">J</strain>
    </source>
</reference>
<evidence type="ECO:0000256" key="1">
    <source>
        <dbReference type="SAM" id="Phobius"/>
    </source>
</evidence>
<evidence type="ECO:0000313" key="2">
    <source>
        <dbReference type="EMBL" id="OCT60974.1"/>
    </source>
</evidence>
<sequence>MSCPKQATILKLEIVTICIVLLLYCTVMRSGSLNICKCLNMYVPLIELNHVFPVLIVVEKKRKFRKNFIFQ</sequence>
<keyword evidence="1" id="KW-1133">Transmembrane helix</keyword>
<dbReference type="EMBL" id="CM004483">
    <property type="protein sequence ID" value="OCT60974.1"/>
    <property type="molecule type" value="Genomic_DNA"/>
</dbReference>
<proteinExistence type="predicted"/>
<name>A0A974BU00_XENLA</name>
<dbReference type="Proteomes" id="UP000694892">
    <property type="component" value="Chromosome 9_10S"/>
</dbReference>
<keyword evidence="1" id="KW-0472">Membrane</keyword>
<evidence type="ECO:0000313" key="3">
    <source>
        <dbReference type="Proteomes" id="UP000694892"/>
    </source>
</evidence>
<accession>A0A974BU00</accession>
<protein>
    <submittedName>
        <fullName evidence="2">Uncharacterized protein</fullName>
    </submittedName>
</protein>
<keyword evidence="1" id="KW-0812">Transmembrane</keyword>
<gene>
    <name evidence="2" type="ORF">XELAEV_18047000mg</name>
</gene>